<evidence type="ECO:0000313" key="1">
    <source>
        <dbReference type="EMBL" id="KAH9715493.1"/>
    </source>
</evidence>
<evidence type="ECO:0000313" key="2">
    <source>
        <dbReference type="Proteomes" id="UP000829398"/>
    </source>
</evidence>
<reference evidence="2" key="1">
    <citation type="journal article" date="2023" name="Hortic. Res.">
        <title>A chromosome-level phased genome enabling allele-level studies in sweet orange: a case study on citrus Huanglongbing tolerance.</title>
        <authorList>
            <person name="Wu B."/>
            <person name="Yu Q."/>
            <person name="Deng Z."/>
            <person name="Duan Y."/>
            <person name="Luo F."/>
            <person name="Gmitter F. Jr."/>
        </authorList>
    </citation>
    <scope>NUCLEOTIDE SEQUENCE [LARGE SCALE GENOMIC DNA]</scope>
    <source>
        <strain evidence="2">cv. Valencia</strain>
    </source>
</reference>
<protein>
    <submittedName>
        <fullName evidence="1">Disease resistance protein</fullName>
    </submittedName>
</protein>
<keyword evidence="2" id="KW-1185">Reference proteome</keyword>
<dbReference type="Proteomes" id="UP000829398">
    <property type="component" value="Chromosome 7"/>
</dbReference>
<organism evidence="1 2">
    <name type="scientific">Citrus sinensis</name>
    <name type="common">Sweet orange</name>
    <name type="synonym">Citrus aurantium var. sinensis</name>
    <dbReference type="NCBI Taxonomy" id="2711"/>
    <lineage>
        <taxon>Eukaryota</taxon>
        <taxon>Viridiplantae</taxon>
        <taxon>Streptophyta</taxon>
        <taxon>Embryophyta</taxon>
        <taxon>Tracheophyta</taxon>
        <taxon>Spermatophyta</taxon>
        <taxon>Magnoliopsida</taxon>
        <taxon>eudicotyledons</taxon>
        <taxon>Gunneridae</taxon>
        <taxon>Pentapetalae</taxon>
        <taxon>rosids</taxon>
        <taxon>malvids</taxon>
        <taxon>Sapindales</taxon>
        <taxon>Rutaceae</taxon>
        <taxon>Aurantioideae</taxon>
        <taxon>Citrus</taxon>
    </lineage>
</organism>
<proteinExistence type="predicted"/>
<name>A0ACB8JD26_CITSI</name>
<comment type="caution">
    <text evidence="1">The sequence shown here is derived from an EMBL/GenBank/DDBJ whole genome shotgun (WGS) entry which is preliminary data.</text>
</comment>
<accession>A0ACB8JD26</accession>
<dbReference type="EMBL" id="CM039176">
    <property type="protein sequence ID" value="KAH9715493.1"/>
    <property type="molecule type" value="Genomic_DNA"/>
</dbReference>
<sequence>MGNAIGIQFSCDAILSLCLDCTLKRAAYISQLEDNLADLQTQLNKLIEAKNDELTRMICLVEEPAGIVGLYGMGGVGKTTLLTHINNKFFVSSTDFDCVIWIVVSKELQLEKIQEIIGKKVGLLDGDSWKNKNSEEKALEIFRFLSKKKFVLLLDDKCERVDLTKAGSYLKPGLFVCGLMEANKNFKVECLSDNDAWELLRQKVGLETLDSHHDILELAQTVAKKCVGLPLALITIGRAIACKRTPREWRYAIQVLRTSAYEFSGSGKDVNPLLKFSYDCLPNDIIRSCLLYSYNPNSLYPEDYLISKEILIYCWIGEGFLDESVRFGEQNQGYYILGILLHACLLEEGGDNEVKMHEVIRDMALCL</sequence>
<gene>
    <name evidence="1" type="ORF">KPL71_021069</name>
</gene>